<evidence type="ECO:0000256" key="8">
    <source>
        <dbReference type="SAM" id="Phobius"/>
    </source>
</evidence>
<feature type="compositionally biased region" description="Polar residues" evidence="7">
    <location>
        <begin position="465"/>
        <end position="483"/>
    </location>
</feature>
<keyword evidence="6" id="KW-0653">Protein transport</keyword>
<reference evidence="10 11" key="1">
    <citation type="submission" date="2019-02" db="EMBL/GenBank/DDBJ databases">
        <title>Deep-cultivation of Planctomycetes and their phenomic and genomic characterization uncovers novel biology.</title>
        <authorList>
            <person name="Wiegand S."/>
            <person name="Jogler M."/>
            <person name="Boedeker C."/>
            <person name="Pinto D."/>
            <person name="Vollmers J."/>
            <person name="Rivas-Marin E."/>
            <person name="Kohn T."/>
            <person name="Peeters S.H."/>
            <person name="Heuer A."/>
            <person name="Rast P."/>
            <person name="Oberbeckmann S."/>
            <person name="Bunk B."/>
            <person name="Jeske O."/>
            <person name="Meyerdierks A."/>
            <person name="Storesund J.E."/>
            <person name="Kallscheuer N."/>
            <person name="Luecker S."/>
            <person name="Lage O.M."/>
            <person name="Pohl T."/>
            <person name="Merkel B.J."/>
            <person name="Hornburger P."/>
            <person name="Mueller R.-W."/>
            <person name="Bruemmer F."/>
            <person name="Labrenz M."/>
            <person name="Spormann A.M."/>
            <person name="Op Den Camp H."/>
            <person name="Overmann J."/>
            <person name="Amann R."/>
            <person name="Jetten M.S.M."/>
            <person name="Mascher T."/>
            <person name="Medema M.H."/>
            <person name="Devos D.P."/>
            <person name="Kaster A.-K."/>
            <person name="Ovreas L."/>
            <person name="Rohde M."/>
            <person name="Galperin M.Y."/>
            <person name="Jogler C."/>
        </authorList>
    </citation>
    <scope>NUCLEOTIDE SEQUENCE [LARGE SCALE GENOMIC DNA]</scope>
    <source>
        <strain evidence="10 11">Poly41</strain>
    </source>
</reference>
<dbReference type="GO" id="GO:0017038">
    <property type="term" value="P:protein import"/>
    <property type="evidence" value="ECO:0007669"/>
    <property type="project" value="TreeGrafter"/>
</dbReference>
<dbReference type="PANTHER" id="PTHR30625:SF11">
    <property type="entry name" value="MOTA_TOLQ_EXBB PROTON CHANNEL DOMAIN-CONTAINING PROTEIN"/>
    <property type="match status" value="1"/>
</dbReference>
<evidence type="ECO:0000259" key="9">
    <source>
        <dbReference type="Pfam" id="PF01618"/>
    </source>
</evidence>
<sequence length="483" mass="52488">MKRYQNEGSTVSAGTTPAYGGIAWGSLGVLMAGGFYAIVKLTAWPPLERYFLGHPVAVAATILFSIAVAVLIGKFIQTTVQWNALSSIRDEDLMPAHLHGSTTARWLESHDAGHVARSWLTQLRELPLQTRASHLVRRLEEILTRQSQRGTTKQLSDDLRELSGRDADVAYDSLGLVRIIVWAIPMLGFLGTVIGITQTLGGLDFTDGAAAVDRLKSGLYVAFDTTALGLVLSVVAIFLQFPMERTEQRLLSAIDARIGHLVSSALPSDEASDNQVSLIAELCEGIRVAVAESIESQATVWRQTIDEARNHWQSVHESDTNKIVEAFEDTLKPALRDHAVSLEQSSLRAGDRWEQQWEQWQESMAEHAAVLTTHQASLVDQYTALAETHTRAGELVAMQHSIDSSLQQLSETNAAIDRSITASAGDGMADAMRVLARAVDVLSHRLPTIVKMHQAADLSAPSIDDSITTVSNGGASNTSRRAA</sequence>
<evidence type="ECO:0000256" key="1">
    <source>
        <dbReference type="ARBA" id="ARBA00004651"/>
    </source>
</evidence>
<proteinExistence type="inferred from homology"/>
<keyword evidence="6" id="KW-0813">Transport</keyword>
<dbReference type="EMBL" id="SJPV01000001">
    <property type="protein sequence ID" value="TWU42291.1"/>
    <property type="molecule type" value="Genomic_DNA"/>
</dbReference>
<evidence type="ECO:0000256" key="4">
    <source>
        <dbReference type="ARBA" id="ARBA00022989"/>
    </source>
</evidence>
<evidence type="ECO:0000256" key="7">
    <source>
        <dbReference type="SAM" id="MobiDB-lite"/>
    </source>
</evidence>
<keyword evidence="5 8" id="KW-0472">Membrane</keyword>
<dbReference type="Pfam" id="PF01618">
    <property type="entry name" value="MotA_ExbB"/>
    <property type="match status" value="1"/>
</dbReference>
<evidence type="ECO:0000256" key="6">
    <source>
        <dbReference type="RuleBase" id="RU004057"/>
    </source>
</evidence>
<evidence type="ECO:0000313" key="11">
    <source>
        <dbReference type="Proteomes" id="UP000319143"/>
    </source>
</evidence>
<keyword evidence="4 8" id="KW-1133">Transmembrane helix</keyword>
<dbReference type="GO" id="GO:0005886">
    <property type="term" value="C:plasma membrane"/>
    <property type="evidence" value="ECO:0007669"/>
    <property type="project" value="UniProtKB-SubCell"/>
</dbReference>
<feature type="transmembrane region" description="Helical" evidence="8">
    <location>
        <begin position="51"/>
        <end position="72"/>
    </location>
</feature>
<comment type="caution">
    <text evidence="10">The sequence shown here is derived from an EMBL/GenBank/DDBJ whole genome shotgun (WGS) entry which is preliminary data.</text>
</comment>
<evidence type="ECO:0000256" key="5">
    <source>
        <dbReference type="ARBA" id="ARBA00023136"/>
    </source>
</evidence>
<dbReference type="OrthoDB" id="230181at2"/>
<organism evidence="10 11">
    <name type="scientific">Novipirellula artificiosorum</name>
    <dbReference type="NCBI Taxonomy" id="2528016"/>
    <lineage>
        <taxon>Bacteria</taxon>
        <taxon>Pseudomonadati</taxon>
        <taxon>Planctomycetota</taxon>
        <taxon>Planctomycetia</taxon>
        <taxon>Pirellulales</taxon>
        <taxon>Pirellulaceae</taxon>
        <taxon>Novipirellula</taxon>
    </lineage>
</organism>
<dbReference type="InterPro" id="IPR002898">
    <property type="entry name" value="MotA_ExbB_proton_chnl"/>
</dbReference>
<dbReference type="RefSeq" id="WP_146524380.1">
    <property type="nucleotide sequence ID" value="NZ_SJPV01000001.1"/>
</dbReference>
<feature type="transmembrane region" description="Helical" evidence="8">
    <location>
        <begin position="217"/>
        <end position="239"/>
    </location>
</feature>
<evidence type="ECO:0000256" key="2">
    <source>
        <dbReference type="ARBA" id="ARBA00022475"/>
    </source>
</evidence>
<name>A0A5C6E3X6_9BACT</name>
<feature type="region of interest" description="Disordered" evidence="7">
    <location>
        <begin position="464"/>
        <end position="483"/>
    </location>
</feature>
<protein>
    <submittedName>
        <fullName evidence="10">MotA/TolQ/ExbB proton channel family protein</fullName>
    </submittedName>
</protein>
<keyword evidence="2" id="KW-1003">Cell membrane</keyword>
<feature type="domain" description="MotA/TolQ/ExbB proton channel" evidence="9">
    <location>
        <begin position="148"/>
        <end position="250"/>
    </location>
</feature>
<keyword evidence="3 8" id="KW-0812">Transmembrane</keyword>
<dbReference type="AlphaFoldDB" id="A0A5C6E3X6"/>
<gene>
    <name evidence="10" type="ORF">Poly41_05870</name>
</gene>
<evidence type="ECO:0000256" key="3">
    <source>
        <dbReference type="ARBA" id="ARBA00022692"/>
    </source>
</evidence>
<dbReference type="Proteomes" id="UP000319143">
    <property type="component" value="Unassembled WGS sequence"/>
</dbReference>
<feature type="transmembrane region" description="Helical" evidence="8">
    <location>
        <begin position="175"/>
        <end position="197"/>
    </location>
</feature>
<evidence type="ECO:0000313" key="10">
    <source>
        <dbReference type="EMBL" id="TWU42291.1"/>
    </source>
</evidence>
<comment type="subcellular location">
    <subcellularLocation>
        <location evidence="1">Cell membrane</location>
        <topology evidence="1">Multi-pass membrane protein</topology>
    </subcellularLocation>
    <subcellularLocation>
        <location evidence="6">Membrane</location>
        <topology evidence="6">Multi-pass membrane protein</topology>
    </subcellularLocation>
</comment>
<keyword evidence="11" id="KW-1185">Reference proteome</keyword>
<dbReference type="InterPro" id="IPR050790">
    <property type="entry name" value="ExbB/TolQ_transport"/>
</dbReference>
<feature type="transmembrane region" description="Helical" evidence="8">
    <location>
        <begin position="21"/>
        <end position="39"/>
    </location>
</feature>
<comment type="similarity">
    <text evidence="6">Belongs to the exbB/tolQ family.</text>
</comment>
<dbReference type="PANTHER" id="PTHR30625">
    <property type="entry name" value="PROTEIN TOLQ"/>
    <property type="match status" value="1"/>
</dbReference>
<accession>A0A5C6E3X6</accession>